<organism evidence="1 2">
    <name type="scientific">Pseudomonas putida</name>
    <name type="common">Arthrobacter siderocapsulatus</name>
    <dbReference type="NCBI Taxonomy" id="303"/>
    <lineage>
        <taxon>Bacteria</taxon>
        <taxon>Pseudomonadati</taxon>
        <taxon>Pseudomonadota</taxon>
        <taxon>Gammaproteobacteria</taxon>
        <taxon>Pseudomonadales</taxon>
        <taxon>Pseudomonadaceae</taxon>
        <taxon>Pseudomonas</taxon>
    </lineage>
</organism>
<evidence type="ECO:0000313" key="2">
    <source>
        <dbReference type="Proteomes" id="UP000464480"/>
    </source>
</evidence>
<dbReference type="EMBL" id="CP026115">
    <property type="protein sequence ID" value="QHG63926.1"/>
    <property type="molecule type" value="Genomic_DNA"/>
</dbReference>
<dbReference type="RefSeq" id="WP_159409383.1">
    <property type="nucleotide sequence ID" value="NZ_CP026115.2"/>
</dbReference>
<sequence length="613" mass="66737">MGHQSDNQDNSVVLVSGLKEPDIPLRNKKKEIDLDALGGNDLRTVIKYTGMEEGDLVKTLWLGANNDGEPFDTEGTYPVHRDDLANGLVVSIGNATVVAAKGGEAFYSYTVTPLSPSGRSSSLISRRSFCFIGVRPEENNESLQVILGLESHDLVIKPKELEAAGVTFIVAPYQAMKIGDEITFTLQGFDEDDYRETPIIEKLRVTKEHLAKKALAFTIGKNIFLMIDQGRAEVSYRIDFVDGKDAESPVQNFIINSAASLPGFLPDPSIVGHIPGVPLNPGKFRDGLTVTVNGYPGMQISDCIALRWRSPVRDLLQTIRVDASVQVVGGIAFHVPVDYLLENQGLNVYLSCLFAREGAGQCSQELTVSIETPRELSAPEVLAATPDTEMGTGRGTLLAKDALGGVWVEVADVLLPGERAEVHWRGWPEYGEYEAPEPAGSNPRRFFIPERFVPANMGRGAVDENRRFEVVYVVHSKDGPLESAPYNLRIKPPPSNEYPTVQCAQVRAGQLSLAEVPGGADLELGTWYFGKAGDLIQLQVTGVTPTGVLDEIIRDASEPVTEAEAKEGIKARLALSTLNKLSLDEAFTVHARLSFDGGVYYTSFGALRPVLRK</sequence>
<accession>A0A6I6XF28</accession>
<name>A0A6I6XF28_PSEPU</name>
<reference evidence="1 2" key="1">
    <citation type="submission" date="2020-02" db="EMBL/GenBank/DDBJ databases">
        <title>Pseudomonas Putida W5 Complete Genome Assembly.</title>
        <authorList>
            <person name="Yuan Z.-C."/>
            <person name="Shaw G.A."/>
            <person name="Cusano A.D."/>
            <person name="Caddey B.J."/>
            <person name="Weselowski B.J."/>
        </authorList>
    </citation>
    <scope>NUCLEOTIDE SEQUENCE [LARGE SCALE GENOMIC DNA]</scope>
    <source>
        <strain evidence="1 2">W5</strain>
    </source>
</reference>
<gene>
    <name evidence="1" type="ORF">C2H86_05605</name>
</gene>
<protein>
    <submittedName>
        <fullName evidence="1">Uncharacterized protein</fullName>
    </submittedName>
</protein>
<dbReference type="Proteomes" id="UP000464480">
    <property type="component" value="Chromosome"/>
</dbReference>
<evidence type="ECO:0000313" key="1">
    <source>
        <dbReference type="EMBL" id="QHG63926.1"/>
    </source>
</evidence>
<dbReference type="AlphaFoldDB" id="A0A6I6XF28"/>
<proteinExistence type="predicted"/>